<evidence type="ECO:0000313" key="9">
    <source>
        <dbReference type="EMBL" id="MDI2090960.1"/>
    </source>
</evidence>
<dbReference type="SMART" id="SM00986">
    <property type="entry name" value="UDG"/>
    <property type="match status" value="1"/>
</dbReference>
<sequence>MFDRLSLLRLYSEWGVDETLTSLCTNHLENVKPTISVSSIKTSSFDTVSSIKPQNQPLLAQNIEEICQAIQDFKNYPLYETAMHSVLPKGDPLSSIFIIGEVPDADEDRNGRVFFGQTEFWLNQMFNLIDLNLDTCFRMPIIPWRPPGGRQLSNNELSACLPFLYKTLELYKPKFVISIGILPARILTQKTTASMNQLKGKWHSISLPGTNTQLKLFPLRHPSQLNTSAKIRQETWRDLLILRSTLSSDPNHAAKT</sequence>
<proteinExistence type="predicted"/>
<keyword evidence="10" id="KW-1185">Reference proteome</keyword>
<keyword evidence="6" id="KW-0411">Iron-sulfur</keyword>
<evidence type="ECO:0000256" key="3">
    <source>
        <dbReference type="ARBA" id="ARBA00022763"/>
    </source>
</evidence>
<dbReference type="InterPro" id="IPR005122">
    <property type="entry name" value="Uracil-DNA_glycosylase-like"/>
</dbReference>
<keyword evidence="1" id="KW-0004">4Fe-4S</keyword>
<dbReference type="SUPFAM" id="SSF52141">
    <property type="entry name" value="Uracil-DNA glycosylase-like"/>
    <property type="match status" value="1"/>
</dbReference>
<dbReference type="GO" id="GO:0004844">
    <property type="term" value="F:uracil DNA N-glycosylase activity"/>
    <property type="evidence" value="ECO:0007669"/>
    <property type="project" value="UniProtKB-EC"/>
</dbReference>
<dbReference type="InterPro" id="IPR051536">
    <property type="entry name" value="UDG_Type-4/5"/>
</dbReference>
<dbReference type="Proteomes" id="UP001431634">
    <property type="component" value="Unassembled WGS sequence"/>
</dbReference>
<gene>
    <name evidence="9" type="ORF">QJV27_06170</name>
</gene>
<evidence type="ECO:0000259" key="8">
    <source>
        <dbReference type="SMART" id="SM00986"/>
    </source>
</evidence>
<keyword evidence="9" id="KW-0326">Glycosidase</keyword>
<dbReference type="SMART" id="SM00987">
    <property type="entry name" value="UreE_C"/>
    <property type="match status" value="1"/>
</dbReference>
<protein>
    <submittedName>
        <fullName evidence="9">Uracil-DNA glycosylase</fullName>
        <ecNumber evidence="9">3.2.2.27</ecNumber>
    </submittedName>
</protein>
<keyword evidence="5" id="KW-0408">Iron</keyword>
<evidence type="ECO:0000256" key="1">
    <source>
        <dbReference type="ARBA" id="ARBA00022485"/>
    </source>
</evidence>
<organism evidence="9 10">
    <name type="scientific">Commensalibacter oyaizuii</name>
    <dbReference type="NCBI Taxonomy" id="3043873"/>
    <lineage>
        <taxon>Bacteria</taxon>
        <taxon>Pseudomonadati</taxon>
        <taxon>Pseudomonadota</taxon>
        <taxon>Alphaproteobacteria</taxon>
        <taxon>Acetobacterales</taxon>
        <taxon>Acetobacteraceae</taxon>
    </lineage>
</organism>
<keyword evidence="3" id="KW-0227">DNA damage</keyword>
<dbReference type="PANTHER" id="PTHR33693">
    <property type="entry name" value="TYPE-5 URACIL-DNA GLYCOSYLASE"/>
    <property type="match status" value="1"/>
</dbReference>
<evidence type="ECO:0000256" key="7">
    <source>
        <dbReference type="ARBA" id="ARBA00023204"/>
    </source>
</evidence>
<dbReference type="PANTHER" id="PTHR33693:SF1">
    <property type="entry name" value="TYPE-4 URACIL-DNA GLYCOSYLASE"/>
    <property type="match status" value="1"/>
</dbReference>
<evidence type="ECO:0000256" key="2">
    <source>
        <dbReference type="ARBA" id="ARBA00022723"/>
    </source>
</evidence>
<evidence type="ECO:0000256" key="4">
    <source>
        <dbReference type="ARBA" id="ARBA00022801"/>
    </source>
</evidence>
<dbReference type="RefSeq" id="WP_281448074.1">
    <property type="nucleotide sequence ID" value="NZ_JASBAO010000001.1"/>
</dbReference>
<dbReference type="CDD" id="cd10030">
    <property type="entry name" value="UDG-F4_TTUDGA_SPO1dp_like"/>
    <property type="match status" value="1"/>
</dbReference>
<dbReference type="Pfam" id="PF03167">
    <property type="entry name" value="UDG"/>
    <property type="match status" value="1"/>
</dbReference>
<reference evidence="9" key="1">
    <citation type="submission" date="2023-05" db="EMBL/GenBank/DDBJ databases">
        <title>Whole genome sequence of Commensalibacter sp.</title>
        <authorList>
            <person name="Charoenyingcharoen P."/>
            <person name="Yukphan P."/>
        </authorList>
    </citation>
    <scope>NUCLEOTIDE SEQUENCE</scope>
    <source>
        <strain evidence="9">TBRC 16381</strain>
    </source>
</reference>
<dbReference type="EMBL" id="JASBAO010000001">
    <property type="protein sequence ID" value="MDI2090960.1"/>
    <property type="molecule type" value="Genomic_DNA"/>
</dbReference>
<evidence type="ECO:0000256" key="6">
    <source>
        <dbReference type="ARBA" id="ARBA00023014"/>
    </source>
</evidence>
<accession>A0ABT6Q1I3</accession>
<dbReference type="Gene3D" id="3.40.470.10">
    <property type="entry name" value="Uracil-DNA glycosylase-like domain"/>
    <property type="match status" value="1"/>
</dbReference>
<keyword evidence="7" id="KW-0234">DNA repair</keyword>
<evidence type="ECO:0000313" key="10">
    <source>
        <dbReference type="Proteomes" id="UP001431634"/>
    </source>
</evidence>
<feature type="domain" description="Uracil-DNA glycosylase-like" evidence="8">
    <location>
        <begin position="87"/>
        <end position="240"/>
    </location>
</feature>
<comment type="caution">
    <text evidence="9">The sequence shown here is derived from an EMBL/GenBank/DDBJ whole genome shotgun (WGS) entry which is preliminary data.</text>
</comment>
<dbReference type="EC" id="3.2.2.27" evidence="9"/>
<evidence type="ECO:0000256" key="5">
    <source>
        <dbReference type="ARBA" id="ARBA00023004"/>
    </source>
</evidence>
<dbReference type="InterPro" id="IPR036895">
    <property type="entry name" value="Uracil-DNA_glycosylase-like_sf"/>
</dbReference>
<keyword evidence="4 9" id="KW-0378">Hydrolase</keyword>
<keyword evidence="2" id="KW-0479">Metal-binding</keyword>
<name>A0ABT6Q1I3_9PROT</name>